<gene>
    <name evidence="2" type="ORF">FCM35_KLT18850</name>
</gene>
<comment type="caution">
    <text evidence="2">The sequence shown here is derived from an EMBL/GenBank/DDBJ whole genome shotgun (WGS) entry which is preliminary data.</text>
</comment>
<proteinExistence type="predicted"/>
<dbReference type="InterPro" id="IPR023342">
    <property type="entry name" value="APO_dom"/>
</dbReference>
<name>A0A833R6R8_9POAL</name>
<feature type="domain" description="APO" evidence="1">
    <location>
        <begin position="210"/>
        <end position="297"/>
    </location>
</feature>
<dbReference type="Proteomes" id="UP000623129">
    <property type="component" value="Unassembled WGS sequence"/>
</dbReference>
<reference evidence="2" key="1">
    <citation type="submission" date="2020-01" db="EMBL/GenBank/DDBJ databases">
        <title>Genome sequence of Kobresia littledalei, the first chromosome-level genome in the family Cyperaceae.</title>
        <authorList>
            <person name="Qu G."/>
        </authorList>
    </citation>
    <scope>NUCLEOTIDE SEQUENCE</scope>
    <source>
        <strain evidence="2">C.B.Clarke</strain>
        <tissue evidence="2">Leaf</tissue>
    </source>
</reference>
<keyword evidence="3" id="KW-1185">Reference proteome</keyword>
<organism evidence="2 3">
    <name type="scientific">Carex littledalei</name>
    <dbReference type="NCBI Taxonomy" id="544730"/>
    <lineage>
        <taxon>Eukaryota</taxon>
        <taxon>Viridiplantae</taxon>
        <taxon>Streptophyta</taxon>
        <taxon>Embryophyta</taxon>
        <taxon>Tracheophyta</taxon>
        <taxon>Spermatophyta</taxon>
        <taxon>Magnoliopsida</taxon>
        <taxon>Liliopsida</taxon>
        <taxon>Poales</taxon>
        <taxon>Cyperaceae</taxon>
        <taxon>Cyperoideae</taxon>
        <taxon>Cariceae</taxon>
        <taxon>Carex</taxon>
        <taxon>Carex subgen. Euthyceras</taxon>
    </lineage>
</organism>
<accession>A0A833R6R8</accession>
<dbReference type="OrthoDB" id="1898723at2759"/>
<sequence length="312" mass="36175">MKQQHLFESFLNLSFSFSFMQKQERYYASKINWKELRPVILKRVRNSTNDYPIRRMVPVAEGVIRARHALIQGVSALLQVIPVKSCEFCPEIYVAETGHLMKTCPGFKQLLKNQPHKWIDGQLKDILVPVQTYHLTDNRFDFTRIPAVLELCYQAGADLPQNPNALERMHNFSLPEIIENRERIANLTLEAWERLRSGVRKLLLVYNAKVCQHCCEVHVGPTGHEVRTCGMYEHEDEAMRGDHMWRCVKVDDIMPQNIVWHRRPQDPVVLEDRGRGFYGHAPAVIEICAQAGARVPEKYFCMMKVHGLAPKM</sequence>
<evidence type="ECO:0000313" key="3">
    <source>
        <dbReference type="Proteomes" id="UP000623129"/>
    </source>
</evidence>
<evidence type="ECO:0000313" key="2">
    <source>
        <dbReference type="EMBL" id="KAF3336264.1"/>
    </source>
</evidence>
<dbReference type="Pfam" id="PF05634">
    <property type="entry name" value="APO_RNA-bind"/>
    <property type="match status" value="2"/>
</dbReference>
<dbReference type="EMBL" id="SWLB01000007">
    <property type="protein sequence ID" value="KAF3336264.1"/>
    <property type="molecule type" value="Genomic_DNA"/>
</dbReference>
<dbReference type="GO" id="GO:0003723">
    <property type="term" value="F:RNA binding"/>
    <property type="evidence" value="ECO:0007669"/>
    <property type="project" value="InterPro"/>
</dbReference>
<dbReference type="AlphaFoldDB" id="A0A833R6R8"/>
<dbReference type="PROSITE" id="PS51499">
    <property type="entry name" value="APO"/>
    <property type="match status" value="2"/>
</dbReference>
<evidence type="ECO:0000259" key="1">
    <source>
        <dbReference type="PROSITE" id="PS51499"/>
    </source>
</evidence>
<feature type="domain" description="APO" evidence="1">
    <location>
        <begin position="85"/>
        <end position="161"/>
    </location>
</feature>
<protein>
    <submittedName>
        <fullName evidence="2">APO protein 4</fullName>
    </submittedName>
</protein>